<sequence>MARFTASRLERESKLRDKRQRDPFEYESESPGYEGQSVTFQDPNRLHYLQLRKLGKGDIDETIRLLLTPEDYERFVSFPEVNGELMQDLFSAYGDHYSMEPGE</sequence>
<gene>
    <name evidence="2" type="ORF">I0C86_41490</name>
</gene>
<dbReference type="EMBL" id="JADPUN010000422">
    <property type="protein sequence ID" value="MBF9135327.1"/>
    <property type="molecule type" value="Genomic_DNA"/>
</dbReference>
<comment type="caution">
    <text evidence="2">The sequence shown here is derived from an EMBL/GenBank/DDBJ whole genome shotgun (WGS) entry which is preliminary data.</text>
</comment>
<reference evidence="2 3" key="1">
    <citation type="submission" date="2020-11" db="EMBL/GenBank/DDBJ databases">
        <title>A novel isolate from a Black sea contaminated sediment with potential to produce alkanes: Plantactinospora alkalitolerans sp. nov.</title>
        <authorList>
            <person name="Carro L."/>
            <person name="Veyisoglu A."/>
            <person name="Guven K."/>
            <person name="Schumann P."/>
            <person name="Klenk H.-P."/>
            <person name="Sahin N."/>
        </authorList>
    </citation>
    <scope>NUCLEOTIDE SEQUENCE [LARGE SCALE GENOMIC DNA]</scope>
    <source>
        <strain evidence="2 3">S1510</strain>
    </source>
</reference>
<feature type="compositionally biased region" description="Basic and acidic residues" evidence="1">
    <location>
        <begin position="8"/>
        <end position="24"/>
    </location>
</feature>
<evidence type="ECO:0000313" key="2">
    <source>
        <dbReference type="EMBL" id="MBF9135327.1"/>
    </source>
</evidence>
<organism evidence="2 3">
    <name type="scientific">Plantactinospora alkalitolerans</name>
    <dbReference type="NCBI Taxonomy" id="2789879"/>
    <lineage>
        <taxon>Bacteria</taxon>
        <taxon>Bacillati</taxon>
        <taxon>Actinomycetota</taxon>
        <taxon>Actinomycetes</taxon>
        <taxon>Micromonosporales</taxon>
        <taxon>Micromonosporaceae</taxon>
        <taxon>Plantactinospora</taxon>
    </lineage>
</organism>
<dbReference type="Proteomes" id="UP000638560">
    <property type="component" value="Unassembled WGS sequence"/>
</dbReference>
<dbReference type="RefSeq" id="WP_196206780.1">
    <property type="nucleotide sequence ID" value="NZ_JADPUN010000422.1"/>
</dbReference>
<evidence type="ECO:0000256" key="1">
    <source>
        <dbReference type="SAM" id="MobiDB-lite"/>
    </source>
</evidence>
<protein>
    <submittedName>
        <fullName evidence="2">Uncharacterized protein</fullName>
    </submittedName>
</protein>
<evidence type="ECO:0000313" key="3">
    <source>
        <dbReference type="Proteomes" id="UP000638560"/>
    </source>
</evidence>
<feature type="region of interest" description="Disordered" evidence="1">
    <location>
        <begin position="1"/>
        <end position="39"/>
    </location>
</feature>
<keyword evidence="3" id="KW-1185">Reference proteome</keyword>
<name>A0ABS0HB34_9ACTN</name>
<proteinExistence type="predicted"/>
<accession>A0ABS0HB34</accession>